<comment type="similarity">
    <text evidence="1">Belongs to the phage and mitochondrial RNA polymerase family.</text>
</comment>
<evidence type="ECO:0000256" key="7">
    <source>
        <dbReference type="ARBA" id="ARBA00048552"/>
    </source>
</evidence>
<evidence type="ECO:0000256" key="8">
    <source>
        <dbReference type="SAM" id="Phobius"/>
    </source>
</evidence>
<keyword evidence="8" id="KW-0812">Transmembrane</keyword>
<dbReference type="Pfam" id="PF00940">
    <property type="entry name" value="RNA_pol"/>
    <property type="match status" value="1"/>
</dbReference>
<dbReference type="PROSITE" id="PS00489">
    <property type="entry name" value="RNA_POL_PHAGE_2"/>
    <property type="match status" value="1"/>
</dbReference>
<dbReference type="InterPro" id="IPR002092">
    <property type="entry name" value="DNA-dir_Rpol_phage-type"/>
</dbReference>
<keyword evidence="11" id="KW-1185">Reference proteome</keyword>
<organism evidence="10 11">
    <name type="scientific">Taxus chinensis</name>
    <name type="common">Chinese yew</name>
    <name type="synonym">Taxus wallichiana var. chinensis</name>
    <dbReference type="NCBI Taxonomy" id="29808"/>
    <lineage>
        <taxon>Eukaryota</taxon>
        <taxon>Viridiplantae</taxon>
        <taxon>Streptophyta</taxon>
        <taxon>Embryophyta</taxon>
        <taxon>Tracheophyta</taxon>
        <taxon>Spermatophyta</taxon>
        <taxon>Pinopsida</taxon>
        <taxon>Pinidae</taxon>
        <taxon>Conifers II</taxon>
        <taxon>Cupressales</taxon>
        <taxon>Taxaceae</taxon>
        <taxon>Taxus</taxon>
    </lineage>
</organism>
<dbReference type="InterPro" id="IPR043502">
    <property type="entry name" value="DNA/RNA_pol_sf"/>
</dbReference>
<comment type="caution">
    <text evidence="10">The sequence shown here is derived from an EMBL/GenBank/DDBJ whole genome shotgun (WGS) entry which is preliminary data.</text>
</comment>
<evidence type="ECO:0000256" key="4">
    <source>
        <dbReference type="ARBA" id="ARBA00022679"/>
    </source>
</evidence>
<dbReference type="GO" id="GO:0006390">
    <property type="term" value="P:mitochondrial transcription"/>
    <property type="evidence" value="ECO:0007669"/>
    <property type="project" value="TreeGrafter"/>
</dbReference>
<keyword evidence="8" id="KW-0472">Membrane</keyword>
<dbReference type="SUPFAM" id="SSF56672">
    <property type="entry name" value="DNA/RNA polymerases"/>
    <property type="match status" value="1"/>
</dbReference>
<evidence type="ECO:0000313" key="10">
    <source>
        <dbReference type="EMBL" id="KAH9304471.1"/>
    </source>
</evidence>
<evidence type="ECO:0000256" key="2">
    <source>
        <dbReference type="ARBA" id="ARBA00012418"/>
    </source>
</evidence>
<evidence type="ECO:0000256" key="6">
    <source>
        <dbReference type="ARBA" id="ARBA00023163"/>
    </source>
</evidence>
<keyword evidence="3" id="KW-0240">DNA-directed RNA polymerase</keyword>
<protein>
    <recommendedName>
        <fullName evidence="2">DNA-directed RNA polymerase</fullName>
        <ecNumber evidence="2">2.7.7.6</ecNumber>
    </recommendedName>
</protein>
<feature type="domain" description="DNA-directed RNA polymerase C-terminal" evidence="9">
    <location>
        <begin position="13"/>
        <end position="139"/>
    </location>
</feature>
<dbReference type="Proteomes" id="UP000824469">
    <property type="component" value="Unassembled WGS sequence"/>
</dbReference>
<dbReference type="EMBL" id="JAHRHJ020000008">
    <property type="protein sequence ID" value="KAH9304471.1"/>
    <property type="molecule type" value="Genomic_DNA"/>
</dbReference>
<accession>A0AA38CR62</accession>
<keyword evidence="4" id="KW-0808">Transferase</keyword>
<proteinExistence type="inferred from homology"/>
<keyword evidence="6" id="KW-0804">Transcription</keyword>
<dbReference type="PANTHER" id="PTHR10102:SF8">
    <property type="entry name" value="DNA-DIRECTED RNA POLYMERASE-RELATED"/>
    <property type="match status" value="1"/>
</dbReference>
<gene>
    <name evidence="10" type="ORF">KI387_008875</name>
</gene>
<name>A0AA38CR62_TAXCH</name>
<dbReference type="AlphaFoldDB" id="A0AA38CR62"/>
<evidence type="ECO:0000313" key="11">
    <source>
        <dbReference type="Proteomes" id="UP000824469"/>
    </source>
</evidence>
<dbReference type="GO" id="GO:0034245">
    <property type="term" value="C:mitochondrial DNA-directed RNA polymerase complex"/>
    <property type="evidence" value="ECO:0007669"/>
    <property type="project" value="TreeGrafter"/>
</dbReference>
<dbReference type="InterPro" id="IPR046950">
    <property type="entry name" value="DNA-dir_Rpol_C_phage-type"/>
</dbReference>
<evidence type="ECO:0000256" key="5">
    <source>
        <dbReference type="ARBA" id="ARBA00022695"/>
    </source>
</evidence>
<feature type="non-terminal residue" evidence="10">
    <location>
        <position position="1"/>
    </location>
</feature>
<dbReference type="GO" id="GO:0003677">
    <property type="term" value="F:DNA binding"/>
    <property type="evidence" value="ECO:0007669"/>
    <property type="project" value="InterPro"/>
</dbReference>
<dbReference type="GO" id="GO:0003899">
    <property type="term" value="F:DNA-directed RNA polymerase activity"/>
    <property type="evidence" value="ECO:0007669"/>
    <property type="project" value="UniProtKB-EC"/>
</dbReference>
<sequence>MIESDDSLIHLALKASDPFQFIDKVLSNERVTDIDRIHGLNSIPMTQDASTSAYQIMSYLLLNTEMGRGTNLISSPERDIQDLYKCLKDELLEFLLSRLDSKYAIIESRLTRNLAKHLFMPLIYGKTVITMASDIREAYGPLLRPKDYYHIAKIFHEFWINKYLDIANLMKLINLIALAILLLLMKYTYNTEFEYGKFTISYVTKILTGYVAYTIGTAISLNDKSGNAAPNVDVYANILKLCIQKVEDYNEALLSDGSGEPKEVEAMGRKIRYPNHVPALKPTTKERRPFIVADMETVLINNVNVPYAAGFIALRP</sequence>
<reference evidence="10 11" key="1">
    <citation type="journal article" date="2021" name="Nat. Plants">
        <title>The Taxus genome provides insights into paclitaxel biosynthesis.</title>
        <authorList>
            <person name="Xiong X."/>
            <person name="Gou J."/>
            <person name="Liao Q."/>
            <person name="Li Y."/>
            <person name="Zhou Q."/>
            <person name="Bi G."/>
            <person name="Li C."/>
            <person name="Du R."/>
            <person name="Wang X."/>
            <person name="Sun T."/>
            <person name="Guo L."/>
            <person name="Liang H."/>
            <person name="Lu P."/>
            <person name="Wu Y."/>
            <person name="Zhang Z."/>
            <person name="Ro D.K."/>
            <person name="Shang Y."/>
            <person name="Huang S."/>
            <person name="Yan J."/>
        </authorList>
    </citation>
    <scope>NUCLEOTIDE SEQUENCE [LARGE SCALE GENOMIC DNA]</scope>
    <source>
        <strain evidence="10">Ta-2019</strain>
    </source>
</reference>
<dbReference type="PANTHER" id="PTHR10102">
    <property type="entry name" value="DNA-DIRECTED RNA POLYMERASE, MITOCHONDRIAL"/>
    <property type="match status" value="1"/>
</dbReference>
<feature type="transmembrane region" description="Helical" evidence="8">
    <location>
        <begin position="172"/>
        <end position="189"/>
    </location>
</feature>
<evidence type="ECO:0000259" key="9">
    <source>
        <dbReference type="Pfam" id="PF00940"/>
    </source>
</evidence>
<keyword evidence="5" id="KW-0548">Nucleotidyltransferase</keyword>
<evidence type="ECO:0000256" key="3">
    <source>
        <dbReference type="ARBA" id="ARBA00022478"/>
    </source>
</evidence>
<dbReference type="EC" id="2.7.7.6" evidence="2"/>
<keyword evidence="8" id="KW-1133">Transmembrane helix</keyword>
<comment type="catalytic activity">
    <reaction evidence="7">
        <text>RNA(n) + a ribonucleoside 5'-triphosphate = RNA(n+1) + diphosphate</text>
        <dbReference type="Rhea" id="RHEA:21248"/>
        <dbReference type="Rhea" id="RHEA-COMP:14527"/>
        <dbReference type="Rhea" id="RHEA-COMP:17342"/>
        <dbReference type="ChEBI" id="CHEBI:33019"/>
        <dbReference type="ChEBI" id="CHEBI:61557"/>
        <dbReference type="ChEBI" id="CHEBI:140395"/>
        <dbReference type="EC" id="2.7.7.6"/>
    </reaction>
</comment>
<evidence type="ECO:0000256" key="1">
    <source>
        <dbReference type="ARBA" id="ARBA00009493"/>
    </source>
</evidence>